<dbReference type="Gene3D" id="3.90.550.10">
    <property type="entry name" value="Spore Coat Polysaccharide Biosynthesis Protein SpsA, Chain A"/>
    <property type="match status" value="1"/>
</dbReference>
<proteinExistence type="predicted"/>
<gene>
    <name evidence="2" type="ORF">A5CPEGH6_12530</name>
</gene>
<protein>
    <recommendedName>
        <fullName evidence="1">Glycosyltransferase 2-like domain-containing protein</fullName>
    </recommendedName>
</protein>
<dbReference type="SUPFAM" id="SSF53448">
    <property type="entry name" value="Nucleotide-diphospho-sugar transferases"/>
    <property type="match status" value="1"/>
</dbReference>
<dbReference type="GeneID" id="98673229"/>
<dbReference type="AlphaFoldDB" id="A0A4Y1X0P6"/>
<name>A0A4Y1X0P6_9BACT</name>
<dbReference type="InterPro" id="IPR029044">
    <property type="entry name" value="Nucleotide-diphossugar_trans"/>
</dbReference>
<organism evidence="2 3">
    <name type="scientific">Alistipes dispar</name>
    <dbReference type="NCBI Taxonomy" id="2585119"/>
    <lineage>
        <taxon>Bacteria</taxon>
        <taxon>Pseudomonadati</taxon>
        <taxon>Bacteroidota</taxon>
        <taxon>Bacteroidia</taxon>
        <taxon>Bacteroidales</taxon>
        <taxon>Rikenellaceae</taxon>
        <taxon>Alistipes</taxon>
    </lineage>
</organism>
<reference evidence="3" key="1">
    <citation type="submission" date="2019-06" db="EMBL/GenBank/DDBJ databases">
        <title>Alistipes onderdonkii subsp. vulgaris subsp. nov., Alistipes dispar sp. nov. and Alistipes communis sp. nov., isolated from human faeces, and creation of Alistipes onderdonkii subsp. onderdonkii subsp. nov.</title>
        <authorList>
            <person name="Sakamoto M."/>
            <person name="Ikeyama N."/>
            <person name="Ogata Y."/>
            <person name="Suda W."/>
            <person name="Iino T."/>
            <person name="Hattori M."/>
            <person name="Ohkuma M."/>
        </authorList>
    </citation>
    <scope>NUCLEOTIDE SEQUENCE [LARGE SCALE GENOMIC DNA]</scope>
    <source>
        <strain evidence="3">5CPEGH6</strain>
    </source>
</reference>
<keyword evidence="3" id="KW-1185">Reference proteome</keyword>
<dbReference type="GO" id="GO:0016758">
    <property type="term" value="F:hexosyltransferase activity"/>
    <property type="evidence" value="ECO:0007669"/>
    <property type="project" value="UniProtKB-ARBA"/>
</dbReference>
<dbReference type="KEGG" id="ada:A5CPEGH6_12530"/>
<dbReference type="EMBL" id="AP019736">
    <property type="protein sequence ID" value="BBL06615.1"/>
    <property type="molecule type" value="Genomic_DNA"/>
</dbReference>
<dbReference type="PANTHER" id="PTHR22916">
    <property type="entry name" value="GLYCOSYLTRANSFERASE"/>
    <property type="match status" value="1"/>
</dbReference>
<evidence type="ECO:0000313" key="2">
    <source>
        <dbReference type="EMBL" id="BBL06615.1"/>
    </source>
</evidence>
<accession>A0A4Y1X0P6</accession>
<evidence type="ECO:0000313" key="3">
    <source>
        <dbReference type="Proteomes" id="UP000319374"/>
    </source>
</evidence>
<dbReference type="InterPro" id="IPR001173">
    <property type="entry name" value="Glyco_trans_2-like"/>
</dbReference>
<sequence>MTMQTPLVSVCMTAYNHEPYLREAIEGVLAQRTDFAVELVVGEDCSTDRTRAIAEEYAAACPGRVRLVTGPENIGWRANYLRTFEACRGKYVAYCDGDDWWCDPGKLQRQVDLLEADPACGMCYTRADNFYQATGRREPDEEVHFTDFGRLLRSLTICNCTTVARRELIARYYDEVRPAEHPEWCTDDAPMWLWFAARSRIGYLPVVTAVHRRLPDSVSHSTAYRRRIAFCDSLMDISLWFDARYGDGSRRFALLRKRSSVALWVLSYNGPVGEYLARWWRDLRACPRLALCPEGAGLLVKKILFRRSKKKKI</sequence>
<feature type="domain" description="Glycosyltransferase 2-like" evidence="1">
    <location>
        <begin position="9"/>
        <end position="149"/>
    </location>
</feature>
<dbReference type="Pfam" id="PF00535">
    <property type="entry name" value="Glycos_transf_2"/>
    <property type="match status" value="1"/>
</dbReference>
<evidence type="ECO:0000259" key="1">
    <source>
        <dbReference type="Pfam" id="PF00535"/>
    </source>
</evidence>
<dbReference type="Proteomes" id="UP000319374">
    <property type="component" value="Chromosome"/>
</dbReference>
<dbReference type="PANTHER" id="PTHR22916:SF3">
    <property type="entry name" value="UDP-GLCNAC:BETAGAL BETA-1,3-N-ACETYLGLUCOSAMINYLTRANSFERASE-LIKE PROTEIN 1"/>
    <property type="match status" value="1"/>
</dbReference>
<dbReference type="RefSeq" id="WP_317129387.1">
    <property type="nucleotide sequence ID" value="NZ_AP019736.1"/>
</dbReference>